<evidence type="ECO:0000256" key="1">
    <source>
        <dbReference type="SAM" id="MobiDB-lite"/>
    </source>
</evidence>
<feature type="compositionally biased region" description="Basic and acidic residues" evidence="1">
    <location>
        <begin position="584"/>
        <end position="593"/>
    </location>
</feature>
<accession>A0AAD9SZ79</accession>
<comment type="caution">
    <text evidence="2">The sequence shown here is derived from an EMBL/GenBank/DDBJ whole genome shotgun (WGS) entry which is preliminary data.</text>
</comment>
<feature type="region of interest" description="Disordered" evidence="1">
    <location>
        <begin position="584"/>
        <end position="619"/>
    </location>
</feature>
<feature type="region of interest" description="Disordered" evidence="1">
    <location>
        <begin position="496"/>
        <end position="520"/>
    </location>
</feature>
<proteinExistence type="predicted"/>
<feature type="compositionally biased region" description="Basic residues" evidence="1">
    <location>
        <begin position="1"/>
        <end position="20"/>
    </location>
</feature>
<feature type="compositionally biased region" description="Polar residues" evidence="1">
    <location>
        <begin position="320"/>
        <end position="330"/>
    </location>
</feature>
<dbReference type="EMBL" id="JAUBYV010000004">
    <property type="protein sequence ID" value="KAK2627233.1"/>
    <property type="molecule type" value="Genomic_DNA"/>
</dbReference>
<sequence>MAPLRSARRGRVPGRARSNGHARASSVESTDSTYEEACVALATVNTDANTGKDAGTDSAEILRESAVVKRFKGTDSEETPQILLSKATATVKGPDGSRVIANLLVEAAKPSSSATVVGVASVDQEYLHRLVKHADGSADLNHSKIKLNSLKDYSISHGPWAMWVLSDAGWFEPQPDEEYRPTYDRILMAIGFTFEIQNVYIDKHTNPAFRASRDDEVAGIIERFIGREVGTGTTLGQAVEVLREHADVIISQTEKRELETREDAPGSKVLTTTHFYKWLKAGLPDLHPALVKGLLDPLLGEPEATPFHQSAQDHDLRCSLTPSDSENPASPLTPDDLQKPGPSAAPAPRPLSMSTTYHGAYVSAQYPQGTDECIHFVEAALSIVFHGAQTRVKSQDDLTYMSLVSAVYRDYNIKSRPMAQVLVMIFADELIAKLVLEPEWRNSELVKGLRKIQKQEGKDPIELIYNEEFKSTRTESDAALAKLKEIEDNGWKITRRKKTNTDRAKTNPKPPKRKSMKKPTHIPCEDTIAAATAAVLRAPARPPALPAHLDPALYSPSLADSEYERMPAVEATETILARVSIIQRELDGVKPDNDNSLGDTDEEEDEDSLFMPIKRARRQ</sequence>
<feature type="compositionally biased region" description="Acidic residues" evidence="1">
    <location>
        <begin position="599"/>
        <end position="608"/>
    </location>
</feature>
<feature type="compositionally biased region" description="Basic residues" evidence="1">
    <location>
        <begin position="510"/>
        <end position="520"/>
    </location>
</feature>
<evidence type="ECO:0000313" key="3">
    <source>
        <dbReference type="Proteomes" id="UP001285354"/>
    </source>
</evidence>
<dbReference type="AlphaFoldDB" id="A0AAD9SZ79"/>
<gene>
    <name evidence="2" type="ORF">QTJ16_003199</name>
</gene>
<keyword evidence="3" id="KW-1185">Reference proteome</keyword>
<reference evidence="2" key="1">
    <citation type="submission" date="2023-06" db="EMBL/GenBank/DDBJ databases">
        <title>Draft genome of Marssonina rosae.</title>
        <authorList>
            <person name="Cheng Q."/>
        </authorList>
    </citation>
    <scope>NUCLEOTIDE SEQUENCE</scope>
    <source>
        <strain evidence="2">R4</strain>
    </source>
</reference>
<protein>
    <submittedName>
        <fullName evidence="2">Uncharacterized protein</fullName>
    </submittedName>
</protein>
<evidence type="ECO:0000313" key="2">
    <source>
        <dbReference type="EMBL" id="KAK2627233.1"/>
    </source>
</evidence>
<feature type="region of interest" description="Disordered" evidence="1">
    <location>
        <begin position="1"/>
        <end position="29"/>
    </location>
</feature>
<organism evidence="2 3">
    <name type="scientific">Diplocarpon rosae</name>
    <dbReference type="NCBI Taxonomy" id="946125"/>
    <lineage>
        <taxon>Eukaryota</taxon>
        <taxon>Fungi</taxon>
        <taxon>Dikarya</taxon>
        <taxon>Ascomycota</taxon>
        <taxon>Pezizomycotina</taxon>
        <taxon>Leotiomycetes</taxon>
        <taxon>Helotiales</taxon>
        <taxon>Drepanopezizaceae</taxon>
        <taxon>Diplocarpon</taxon>
    </lineage>
</organism>
<feature type="region of interest" description="Disordered" evidence="1">
    <location>
        <begin position="303"/>
        <end position="350"/>
    </location>
</feature>
<name>A0AAD9SZ79_9HELO</name>
<dbReference type="Proteomes" id="UP001285354">
    <property type="component" value="Unassembled WGS sequence"/>
</dbReference>